<protein>
    <submittedName>
        <fullName evidence="1">Uncharacterized protein</fullName>
    </submittedName>
</protein>
<accession>A0A8S5LHW6</accession>
<dbReference type="EMBL" id="BK014721">
    <property type="protein sequence ID" value="DAD69449.1"/>
    <property type="molecule type" value="Genomic_DNA"/>
</dbReference>
<name>A0A8S5LHW6_9CAUD</name>
<proteinExistence type="predicted"/>
<reference evidence="1" key="1">
    <citation type="journal article" date="2021" name="Proc. Natl. Acad. Sci. U.S.A.">
        <title>A Catalog of Tens of Thousands of Viruses from Human Metagenomes Reveals Hidden Associations with Chronic Diseases.</title>
        <authorList>
            <person name="Tisza M.J."/>
            <person name="Buck C.B."/>
        </authorList>
    </citation>
    <scope>NUCLEOTIDE SEQUENCE</scope>
    <source>
        <strain evidence="1">CtqMr7</strain>
    </source>
</reference>
<sequence>MYNIYNKKTIYYAQNHYFISSSIDFFNVLTQF</sequence>
<evidence type="ECO:0000313" key="1">
    <source>
        <dbReference type="EMBL" id="DAD69449.1"/>
    </source>
</evidence>
<organism evidence="1">
    <name type="scientific">Myoviridae sp. ctqMr7</name>
    <dbReference type="NCBI Taxonomy" id="2823552"/>
    <lineage>
        <taxon>Viruses</taxon>
        <taxon>Duplodnaviria</taxon>
        <taxon>Heunggongvirae</taxon>
        <taxon>Uroviricota</taxon>
        <taxon>Caudoviricetes</taxon>
    </lineage>
</organism>